<dbReference type="EMBL" id="JPSQ01000007">
    <property type="protein sequence ID" value="KND62722.1"/>
    <property type="molecule type" value="Genomic_DNA"/>
</dbReference>
<accession>A0A0L0MJ99</accession>
<keyword evidence="2" id="KW-0175">Coiled coil</keyword>
<evidence type="ECO:0000313" key="5">
    <source>
        <dbReference type="Proteomes" id="UP000037086"/>
    </source>
</evidence>
<name>A0A0L0MJ99_9MOLU</name>
<comment type="similarity">
    <text evidence="1">Belongs to the AAA ATPase family.</text>
</comment>
<keyword evidence="1" id="KW-0067">ATP-binding</keyword>
<dbReference type="GO" id="GO:0016887">
    <property type="term" value="F:ATP hydrolysis activity"/>
    <property type="evidence" value="ECO:0007669"/>
    <property type="project" value="InterPro"/>
</dbReference>
<dbReference type="InterPro" id="IPR003960">
    <property type="entry name" value="ATPase_AAA_CS"/>
</dbReference>
<keyword evidence="5" id="KW-1185">Reference proteome</keyword>
<evidence type="ECO:0000313" key="4">
    <source>
        <dbReference type="EMBL" id="KND62722.1"/>
    </source>
</evidence>
<dbReference type="InterPro" id="IPR027417">
    <property type="entry name" value="P-loop_NTPase"/>
</dbReference>
<comment type="caution">
    <text evidence="4">The sequence shown here is derived from an EMBL/GenBank/DDBJ whole genome shotgun (WGS) entry which is preliminary data.</text>
</comment>
<dbReference type="RefSeq" id="WP_050337011.1">
    <property type="nucleotide sequence ID" value="NZ_JPSQ01000007.1"/>
</dbReference>
<organism evidence="4 5">
    <name type="scientific">Candidatus Phytoplasma phoenicium</name>
    <dbReference type="NCBI Taxonomy" id="198422"/>
    <lineage>
        <taxon>Bacteria</taxon>
        <taxon>Bacillati</taxon>
        <taxon>Mycoplasmatota</taxon>
        <taxon>Mollicutes</taxon>
        <taxon>Acholeplasmatales</taxon>
        <taxon>Acholeplasmataceae</taxon>
        <taxon>Candidatus Phytoplasma</taxon>
        <taxon>16SrIX (Pigeon pea witches'-broom group)</taxon>
    </lineage>
</organism>
<dbReference type="Pfam" id="PF00004">
    <property type="entry name" value="AAA"/>
    <property type="match status" value="1"/>
</dbReference>
<sequence>MKLVMKKIVGWLLGGFVVLFGGTWLYCHLMFSSTVPVTPITHPSNELDQIQTQLNLLTQTNQKKIEEAQQIQTLDDQLNKQISSHIGLIQDLYQAIGQLEKEASTKEEQLKTATEEAEKKTLTQEIQNLQQNITTKKEEKTQLEQATQALVEQRKALNQRQTTLHQTINQENKVINQTQQFQVLYTEIEDLKTAMRENEVNQQRTAELLKEQPAHSTETPQLEKYQLFLRKQLLAFNQKIQKINQMIEILKNPQLVTDKKKPKTFQNVYGMEKEKNRLAKLVHYFKADKHVLGYQNVRPMGVLLYGPPGTGKSHLIEAFCGETETHFIELDPSRFDKTYVGEGNEELEKIWAEAESHDKAVIFIDEISGLANREDKNTNQTASNIVNNLLTKIDGFKRSNKKILLMGATNHLEKIDSALRSRFQQEIEIDSFSKEEIPGFLEFLILQNNYRLSYHTFNYIMTLVNRLPKDKSLSNRDWVKLLNDAFLNYDYYAYHFPRHEVMLPSDLDEALETQINQLKTQAEEQQRREACEAEYAKWKEGLLKYFTDQRDMTPVQKTYIFQRFNGLDQCQHPDLVAQSLTPLMKGPFDNWLLDSNDPFITREEFELFKDLFENVYYFSTIRESTKSDFDSNILVSIDYLLHQIRFDYEGPKYLLEEDKDFYIGILKFFIQKKIRGERKEISYFLHFNPVKQYITLYTKPMNAKENPTYDNLFLYLQRK</sequence>
<dbReference type="PROSITE" id="PS00674">
    <property type="entry name" value="AAA"/>
    <property type="match status" value="1"/>
</dbReference>
<protein>
    <submittedName>
        <fullName evidence="4">AAA+ ATPase</fullName>
    </submittedName>
</protein>
<dbReference type="InterPro" id="IPR003959">
    <property type="entry name" value="ATPase_AAA_core"/>
</dbReference>
<proteinExistence type="inferred from homology"/>
<dbReference type="GO" id="GO:0006508">
    <property type="term" value="P:proteolysis"/>
    <property type="evidence" value="ECO:0007669"/>
    <property type="project" value="TreeGrafter"/>
</dbReference>
<dbReference type="GO" id="GO:0004176">
    <property type="term" value="F:ATP-dependent peptidase activity"/>
    <property type="evidence" value="ECO:0007669"/>
    <property type="project" value="TreeGrafter"/>
</dbReference>
<dbReference type="GO" id="GO:0005524">
    <property type="term" value="F:ATP binding"/>
    <property type="evidence" value="ECO:0007669"/>
    <property type="project" value="UniProtKB-KW"/>
</dbReference>
<feature type="domain" description="AAA+ ATPase" evidence="3">
    <location>
        <begin position="298"/>
        <end position="433"/>
    </location>
</feature>
<dbReference type="PANTHER" id="PTHR23076">
    <property type="entry name" value="METALLOPROTEASE M41 FTSH"/>
    <property type="match status" value="1"/>
</dbReference>
<dbReference type="AlphaFoldDB" id="A0A0L0MJ99"/>
<dbReference type="PANTHER" id="PTHR23076:SF97">
    <property type="entry name" value="ATP-DEPENDENT ZINC METALLOPROTEASE YME1L1"/>
    <property type="match status" value="1"/>
</dbReference>
<dbReference type="SUPFAM" id="SSF52540">
    <property type="entry name" value="P-loop containing nucleoside triphosphate hydrolases"/>
    <property type="match status" value="1"/>
</dbReference>
<keyword evidence="1" id="KW-0547">Nucleotide-binding</keyword>
<evidence type="ECO:0000259" key="3">
    <source>
        <dbReference type="SMART" id="SM00382"/>
    </source>
</evidence>
<evidence type="ECO:0000256" key="2">
    <source>
        <dbReference type="SAM" id="Coils"/>
    </source>
</evidence>
<evidence type="ECO:0000256" key="1">
    <source>
        <dbReference type="RuleBase" id="RU003651"/>
    </source>
</evidence>
<dbReference type="PATRIC" id="fig|198422.3.peg.320"/>
<dbReference type="Proteomes" id="UP000037086">
    <property type="component" value="Unassembled WGS sequence"/>
</dbReference>
<dbReference type="SMART" id="SM00382">
    <property type="entry name" value="AAA"/>
    <property type="match status" value="1"/>
</dbReference>
<dbReference type="Gene3D" id="3.40.50.300">
    <property type="entry name" value="P-loop containing nucleotide triphosphate hydrolases"/>
    <property type="match status" value="1"/>
</dbReference>
<dbReference type="InterPro" id="IPR003593">
    <property type="entry name" value="AAA+_ATPase"/>
</dbReference>
<reference evidence="4 5" key="1">
    <citation type="journal article" date="2015" name="BMC Microbiol.">
        <title>'Candidatus Phytoplasma phoenicium' associated with almond witches'-broom disease: from draft genome to genetic diversity among strain populations.</title>
        <authorList>
            <person name="Quaglino F."/>
            <person name="Kube M."/>
            <person name="Jawhari M."/>
            <person name="Abou-Jawdah Y."/>
            <person name="Siewert C."/>
            <person name="Choueiri E."/>
            <person name="Sobh H."/>
            <person name="Casati P."/>
            <person name="Tedeschi R."/>
            <person name="Molino Lova M."/>
            <person name="Alma A."/>
            <person name="Bianco P.A."/>
        </authorList>
    </citation>
    <scope>NUCLEOTIDE SEQUENCE [LARGE SCALE GENOMIC DNA]</scope>
    <source>
        <strain evidence="4 5">SA213</strain>
    </source>
</reference>
<gene>
    <name evidence="4" type="ORF">AlmWB_00680</name>
</gene>
<feature type="coiled-coil region" evidence="2">
    <location>
        <begin position="47"/>
        <end position="160"/>
    </location>
</feature>